<dbReference type="GO" id="GO:0046933">
    <property type="term" value="F:proton-transporting ATP synthase activity, rotational mechanism"/>
    <property type="evidence" value="ECO:0007669"/>
    <property type="project" value="UniProtKB-UniRule"/>
</dbReference>
<sequence length="178" mass="19523">MSDMTPVARPYARAAFELAQSQDALQIWDDELSLLAAIATDDRVRAVLADPRVERNAKAKLMLDIAEGELSPEVQNFLRLLAERGRLSALPSVQAQFAALKAETEKKVVAQVVSYRKVTQAQEKQILDALRQRLGCEVELDCSVDESLLGGVVIRAGDLVIDGSVRGKLNRMAAHLSR</sequence>
<dbReference type="NCBIfam" id="TIGR01145">
    <property type="entry name" value="ATP_synt_delta"/>
    <property type="match status" value="1"/>
</dbReference>
<dbReference type="RefSeq" id="WP_006746694.1">
    <property type="nucleotide sequence ID" value="NZ_CP007029.1"/>
</dbReference>
<dbReference type="GO" id="GO:0045259">
    <property type="term" value="C:proton-transporting ATP synthase complex"/>
    <property type="evidence" value="ECO:0007669"/>
    <property type="project" value="UniProtKB-KW"/>
</dbReference>
<dbReference type="Pfam" id="PF00213">
    <property type="entry name" value="OSCP"/>
    <property type="match status" value="1"/>
</dbReference>
<keyword evidence="5 8" id="KW-0472">Membrane</keyword>
<evidence type="ECO:0000256" key="2">
    <source>
        <dbReference type="ARBA" id="ARBA00022448"/>
    </source>
</evidence>
<evidence type="ECO:0000313" key="9">
    <source>
        <dbReference type="EMBL" id="AHE99707.1"/>
    </source>
</evidence>
<dbReference type="PRINTS" id="PR00125">
    <property type="entry name" value="ATPASEDELTA"/>
</dbReference>
<dbReference type="HOGENOM" id="CLU_085114_3_0_6"/>
<dbReference type="AlphaFoldDB" id="W0DR52"/>
<dbReference type="GO" id="GO:0005886">
    <property type="term" value="C:plasma membrane"/>
    <property type="evidence" value="ECO:0007669"/>
    <property type="project" value="UniProtKB-SubCell"/>
</dbReference>
<proteinExistence type="inferred from homology"/>
<reference evidence="9 10" key="1">
    <citation type="submission" date="2013-12" db="EMBL/GenBank/DDBJ databases">
        <authorList>
            <consortium name="DOE Joint Genome Institute"/>
            <person name="Muyzer G."/>
            <person name="Huntemann M."/>
            <person name="Han J."/>
            <person name="Chen A."/>
            <person name="Kyrpides N."/>
            <person name="Mavromatis K."/>
            <person name="Markowitz V."/>
            <person name="Palaniappan K."/>
            <person name="Ivanova N."/>
            <person name="Schaumberg A."/>
            <person name="Pati A."/>
            <person name="Liolios K."/>
            <person name="Nordberg H.P."/>
            <person name="Cantor M.N."/>
            <person name="Hua S.X."/>
            <person name="Woyke T."/>
        </authorList>
    </citation>
    <scope>NUCLEOTIDE SEQUENCE [LARGE SCALE GENOMIC DNA]</scope>
    <source>
        <strain evidence="9 10">ARh 1</strain>
    </source>
</reference>
<protein>
    <recommendedName>
        <fullName evidence="8">ATP synthase subunit delta</fullName>
    </recommendedName>
    <alternativeName>
        <fullName evidence="8">ATP synthase F(1) sector subunit delta</fullName>
    </alternativeName>
    <alternativeName>
        <fullName evidence="8">F-type ATPase subunit delta</fullName>
        <shortName evidence="8">F-ATPase subunit delta</shortName>
    </alternativeName>
</protein>
<dbReference type="Proteomes" id="UP000005289">
    <property type="component" value="Chromosome"/>
</dbReference>
<evidence type="ECO:0000256" key="1">
    <source>
        <dbReference type="ARBA" id="ARBA00004370"/>
    </source>
</evidence>
<keyword evidence="6 8" id="KW-0139">CF(1)</keyword>
<comment type="subcellular location">
    <subcellularLocation>
        <location evidence="8">Cell membrane</location>
        <topology evidence="8">Peripheral membrane protein</topology>
    </subcellularLocation>
    <subcellularLocation>
        <location evidence="1">Membrane</location>
    </subcellularLocation>
</comment>
<dbReference type="PROSITE" id="PS00389">
    <property type="entry name" value="ATPASE_DELTA"/>
    <property type="match status" value="1"/>
</dbReference>
<dbReference type="NCBIfam" id="NF004402">
    <property type="entry name" value="PRK05758.2-2"/>
    <property type="match status" value="1"/>
</dbReference>
<evidence type="ECO:0000256" key="3">
    <source>
        <dbReference type="ARBA" id="ARBA00022781"/>
    </source>
</evidence>
<dbReference type="InterPro" id="IPR026015">
    <property type="entry name" value="ATP_synth_OSCP/delta_N_sf"/>
</dbReference>
<organism evidence="9 10">
    <name type="scientific">Thioalkalivibrio paradoxus ARh 1</name>
    <dbReference type="NCBI Taxonomy" id="713585"/>
    <lineage>
        <taxon>Bacteria</taxon>
        <taxon>Pseudomonadati</taxon>
        <taxon>Pseudomonadota</taxon>
        <taxon>Gammaproteobacteria</taxon>
        <taxon>Chromatiales</taxon>
        <taxon>Ectothiorhodospiraceae</taxon>
        <taxon>Thioalkalivibrio</taxon>
    </lineage>
</organism>
<name>W0DR52_9GAMM</name>
<dbReference type="InterPro" id="IPR020781">
    <property type="entry name" value="ATPase_OSCP/d_CS"/>
</dbReference>
<dbReference type="KEGG" id="tti:THITH_17000"/>
<dbReference type="Gene3D" id="1.10.520.20">
    <property type="entry name" value="N-terminal domain of the delta subunit of the F1F0-ATP synthase"/>
    <property type="match status" value="1"/>
</dbReference>
<comment type="function">
    <text evidence="8">This protein is part of the stalk that links CF(0) to CF(1). It either transmits conformational changes from CF(0) to CF(1) or is implicated in proton conduction.</text>
</comment>
<accession>W0DR52</accession>
<keyword evidence="2 8" id="KW-0813">Transport</keyword>
<keyword evidence="3 8" id="KW-0375">Hydrogen ion transport</keyword>
<evidence type="ECO:0000256" key="4">
    <source>
        <dbReference type="ARBA" id="ARBA00023065"/>
    </source>
</evidence>
<dbReference type="PANTHER" id="PTHR11910">
    <property type="entry name" value="ATP SYNTHASE DELTA CHAIN"/>
    <property type="match status" value="1"/>
</dbReference>
<evidence type="ECO:0000256" key="6">
    <source>
        <dbReference type="ARBA" id="ARBA00023196"/>
    </source>
</evidence>
<dbReference type="SUPFAM" id="SSF47928">
    <property type="entry name" value="N-terminal domain of the delta subunit of the F1F0-ATP synthase"/>
    <property type="match status" value="1"/>
</dbReference>
<dbReference type="InterPro" id="IPR000711">
    <property type="entry name" value="ATPase_OSCP/dsu"/>
</dbReference>
<evidence type="ECO:0000256" key="5">
    <source>
        <dbReference type="ARBA" id="ARBA00023136"/>
    </source>
</evidence>
<evidence type="ECO:0000256" key="7">
    <source>
        <dbReference type="ARBA" id="ARBA00023310"/>
    </source>
</evidence>
<comment type="similarity">
    <text evidence="8">Belongs to the ATPase delta chain family.</text>
</comment>
<keyword evidence="10" id="KW-1185">Reference proteome</keyword>
<dbReference type="STRING" id="713585.THITH_17000"/>
<keyword evidence="4 8" id="KW-0406">Ion transport</keyword>
<comment type="function">
    <text evidence="8">F(1)F(0) ATP synthase produces ATP from ADP in the presence of a proton or sodium gradient. F-type ATPases consist of two structural domains, F(1) containing the extramembraneous catalytic core and F(0) containing the membrane proton channel, linked together by a central stalk and a peripheral stalk. During catalysis, ATP synthesis in the catalytic domain of F(1) is coupled via a rotary mechanism of the central stalk subunits to proton translocation.</text>
</comment>
<evidence type="ECO:0000256" key="8">
    <source>
        <dbReference type="HAMAP-Rule" id="MF_01416"/>
    </source>
</evidence>
<keyword evidence="8" id="KW-1003">Cell membrane</keyword>
<dbReference type="EMBL" id="CP007029">
    <property type="protein sequence ID" value="AHE99707.1"/>
    <property type="molecule type" value="Genomic_DNA"/>
</dbReference>
<dbReference type="HAMAP" id="MF_01416">
    <property type="entry name" value="ATP_synth_delta_bact"/>
    <property type="match status" value="1"/>
</dbReference>
<gene>
    <name evidence="8" type="primary">atpH</name>
    <name evidence="9" type="ORF">THITH_17000</name>
</gene>
<keyword evidence="7 8" id="KW-0066">ATP synthesis</keyword>
<dbReference type="OrthoDB" id="9816221at2"/>
<evidence type="ECO:0000313" key="10">
    <source>
        <dbReference type="Proteomes" id="UP000005289"/>
    </source>
</evidence>